<dbReference type="EMBL" id="CAJVCH010413007">
    <property type="protein sequence ID" value="CAG7818158.1"/>
    <property type="molecule type" value="Genomic_DNA"/>
</dbReference>
<evidence type="ECO:0000256" key="1">
    <source>
        <dbReference type="ARBA" id="ARBA00000032"/>
    </source>
</evidence>
<evidence type="ECO:0000313" key="9">
    <source>
        <dbReference type="EMBL" id="CAG7818158.1"/>
    </source>
</evidence>
<protein>
    <recommendedName>
        <fullName evidence="2">acid phosphatase</fullName>
        <ecNumber evidence="2">3.1.3.2</ecNumber>
    </recommendedName>
</protein>
<dbReference type="OrthoDB" id="10257284at2759"/>
<dbReference type="PANTHER" id="PTHR11567:SF211">
    <property type="entry name" value="PROSTATIC ACID PHOSPHATASE"/>
    <property type="match status" value="1"/>
</dbReference>
<gene>
    <name evidence="9" type="ORF">AFUS01_LOCUS28681</name>
</gene>
<evidence type="ECO:0000313" key="10">
    <source>
        <dbReference type="Proteomes" id="UP000708208"/>
    </source>
</evidence>
<dbReference type="AlphaFoldDB" id="A0A8J2PDZ0"/>
<comment type="catalytic activity">
    <reaction evidence="1">
        <text>a phosphate monoester + H2O = an alcohol + phosphate</text>
        <dbReference type="Rhea" id="RHEA:15017"/>
        <dbReference type="ChEBI" id="CHEBI:15377"/>
        <dbReference type="ChEBI" id="CHEBI:30879"/>
        <dbReference type="ChEBI" id="CHEBI:43474"/>
        <dbReference type="ChEBI" id="CHEBI:67140"/>
        <dbReference type="EC" id="3.1.3.2"/>
    </reaction>
</comment>
<keyword evidence="10" id="KW-1185">Reference proteome</keyword>
<keyword evidence="4" id="KW-0378">Hydrolase</keyword>
<dbReference type="CDD" id="cd07061">
    <property type="entry name" value="HP_HAP_like"/>
    <property type="match status" value="1"/>
</dbReference>
<reference evidence="9" key="1">
    <citation type="submission" date="2021-06" db="EMBL/GenBank/DDBJ databases">
        <authorList>
            <person name="Hodson N. C."/>
            <person name="Mongue J. A."/>
            <person name="Jaron S. K."/>
        </authorList>
    </citation>
    <scope>NUCLEOTIDE SEQUENCE</scope>
</reference>
<proteinExistence type="predicted"/>
<evidence type="ECO:0000256" key="8">
    <source>
        <dbReference type="SAM" id="SignalP"/>
    </source>
</evidence>
<keyword evidence="7" id="KW-0812">Transmembrane</keyword>
<dbReference type="EC" id="3.1.3.2" evidence="2"/>
<evidence type="ECO:0000256" key="3">
    <source>
        <dbReference type="ARBA" id="ARBA00022729"/>
    </source>
</evidence>
<feature type="transmembrane region" description="Helical" evidence="7">
    <location>
        <begin position="409"/>
        <end position="432"/>
    </location>
</feature>
<dbReference type="PROSITE" id="PS00616">
    <property type="entry name" value="HIS_ACID_PHOSPHAT_1"/>
    <property type="match status" value="1"/>
</dbReference>
<sequence>MRSYVASTLLFFLHVLRYNTEGRVISSTNIETLQIANVIFRHGSRSPLASYYKDPYNTTLYWHDGPGQLTKEGKQQEYELGQYLKWRYMGFIDTSYHTSEVYTQSSDIDRAIMSGELVLAGLFPPNADHSDSMWNPSVNWQPIPLHTISSTEDNKIAYAVNCPRFERLFYDYLHSPEMEPTNKKYEYMYKYLSEHSQTNISDVVKSTTLYDTLYIQELHNLTLPTWAKNYYPEKLKEAAKDLWTIIVAQKEMKRLRGGPLVGDIMLNIERLVNENSRRKYRNPKAKLYLYSGHDSTIATFLGTLDVFDRQIPPYSSAVIFELHKEKDTESKPGDYFIEIHFRNETDRPPYKLEIPNCGNPCKLENFKSLYKDVIIYDWGIWVHDCQSKSTFISTAATEAFFSEIDTAGIMMLLSIFIIGMVVTGVIFLTVVLPQQQRKLKSAKESFEMKTV</sequence>
<dbReference type="InterPro" id="IPR000560">
    <property type="entry name" value="His_Pase_clade-2"/>
</dbReference>
<feature type="chain" id="PRO_5035191215" description="acid phosphatase" evidence="8">
    <location>
        <begin position="23"/>
        <end position="451"/>
    </location>
</feature>
<organism evidence="9 10">
    <name type="scientific">Allacma fusca</name>
    <dbReference type="NCBI Taxonomy" id="39272"/>
    <lineage>
        <taxon>Eukaryota</taxon>
        <taxon>Metazoa</taxon>
        <taxon>Ecdysozoa</taxon>
        <taxon>Arthropoda</taxon>
        <taxon>Hexapoda</taxon>
        <taxon>Collembola</taxon>
        <taxon>Symphypleona</taxon>
        <taxon>Sminthuridae</taxon>
        <taxon>Allacma</taxon>
    </lineage>
</organism>
<dbReference type="PANTHER" id="PTHR11567">
    <property type="entry name" value="ACID PHOSPHATASE-RELATED"/>
    <property type="match status" value="1"/>
</dbReference>
<evidence type="ECO:0000256" key="4">
    <source>
        <dbReference type="ARBA" id="ARBA00022801"/>
    </source>
</evidence>
<comment type="caution">
    <text evidence="9">The sequence shown here is derived from an EMBL/GenBank/DDBJ whole genome shotgun (WGS) entry which is preliminary data.</text>
</comment>
<keyword evidence="7" id="KW-0472">Membrane</keyword>
<dbReference type="GO" id="GO:0003993">
    <property type="term" value="F:acid phosphatase activity"/>
    <property type="evidence" value="ECO:0007669"/>
    <property type="project" value="UniProtKB-EC"/>
</dbReference>
<keyword evidence="7" id="KW-1133">Transmembrane helix</keyword>
<dbReference type="PROSITE" id="PS00778">
    <property type="entry name" value="HIS_ACID_PHOSPHAT_2"/>
    <property type="match status" value="1"/>
</dbReference>
<dbReference type="Proteomes" id="UP000708208">
    <property type="component" value="Unassembled WGS sequence"/>
</dbReference>
<evidence type="ECO:0000256" key="5">
    <source>
        <dbReference type="ARBA" id="ARBA00023157"/>
    </source>
</evidence>
<name>A0A8J2PDZ0_9HEXA</name>
<keyword evidence="6" id="KW-0325">Glycoprotein</keyword>
<accession>A0A8J2PDZ0</accession>
<feature type="signal peptide" evidence="8">
    <location>
        <begin position="1"/>
        <end position="22"/>
    </location>
</feature>
<dbReference type="InterPro" id="IPR033379">
    <property type="entry name" value="Acid_Pase_AS"/>
</dbReference>
<dbReference type="Pfam" id="PF00328">
    <property type="entry name" value="His_Phos_2"/>
    <property type="match status" value="1"/>
</dbReference>
<evidence type="ECO:0000256" key="2">
    <source>
        <dbReference type="ARBA" id="ARBA00012646"/>
    </source>
</evidence>
<keyword evidence="3 8" id="KW-0732">Signal</keyword>
<evidence type="ECO:0000256" key="7">
    <source>
        <dbReference type="SAM" id="Phobius"/>
    </source>
</evidence>
<dbReference type="InterPro" id="IPR050645">
    <property type="entry name" value="Histidine_acid_phosphatase"/>
</dbReference>
<keyword evidence="5" id="KW-1015">Disulfide bond</keyword>
<evidence type="ECO:0000256" key="6">
    <source>
        <dbReference type="ARBA" id="ARBA00023180"/>
    </source>
</evidence>